<dbReference type="InterPro" id="IPR004333">
    <property type="entry name" value="SBP_dom"/>
</dbReference>
<keyword evidence="2" id="KW-0863">Zinc-finger</keyword>
<evidence type="ECO:0000256" key="4">
    <source>
        <dbReference type="SAM" id="MobiDB-lite"/>
    </source>
</evidence>
<feature type="region of interest" description="Disordered" evidence="4">
    <location>
        <begin position="335"/>
        <end position="355"/>
    </location>
</feature>
<dbReference type="GO" id="GO:0005634">
    <property type="term" value="C:nucleus"/>
    <property type="evidence" value="ECO:0007669"/>
    <property type="project" value="InterPro"/>
</dbReference>
<evidence type="ECO:0000256" key="1">
    <source>
        <dbReference type="ARBA" id="ARBA00022723"/>
    </source>
</evidence>
<proteinExistence type="predicted"/>
<evidence type="ECO:0000313" key="6">
    <source>
        <dbReference type="EMBL" id="CAD8698909.1"/>
    </source>
</evidence>
<feature type="domain" description="SBP-type" evidence="5">
    <location>
        <begin position="88"/>
        <end position="163"/>
    </location>
</feature>
<evidence type="ECO:0000256" key="2">
    <source>
        <dbReference type="ARBA" id="ARBA00022771"/>
    </source>
</evidence>
<dbReference type="Pfam" id="PF03110">
    <property type="entry name" value="SBP"/>
    <property type="match status" value="1"/>
</dbReference>
<dbReference type="AlphaFoldDB" id="A0A7S0X300"/>
<feature type="compositionally biased region" description="Gly residues" evidence="4">
    <location>
        <begin position="445"/>
        <end position="462"/>
    </location>
</feature>
<dbReference type="InterPro" id="IPR036893">
    <property type="entry name" value="SBP_sf"/>
</dbReference>
<accession>A0A7S0X300</accession>
<sequence length="496" mass="52089">MGGGWGGGFAGVAGTGGTSGGGGIPGVGEFPGGGEFLGGGGGGVGGGASIQVKVGSLEDLVPQDANQTEAERLSQRRTDYRTLHTKGTVQCKVAGCVNGCDKPYSARIKVCTVHTRTSEVDFDGILMRFCHKCSKFHALSAFESSGHTCSMWLARLREEYHASGKEKKRKAHSSGEDASASRRKTGTALAASGDALNAADSAQIAVAAVNTDMGPIAIDSAKARPVLRDRLKVKVDPAICFVDKATQTPAKGEPLSPSGRQLIGRVNAGDNNAGFSLDSGTQTPVDGKPCPTDRVLIGRLPPTIGDDTIGIDTIGDDDGFSLNSDRDIGLALVDSDDDCQRPASATPTQPSFDTSGEEEYLDLFGDDFSHILKNFEAVNDHDHLKDAIDDVLFAATAQQLRPPRPCPPSHRQELSRLNRQPPSYPKSCGTPVNSDFDELSTTRPIGGGGWSDGRSIGFGGSTGHRLDTDRQLIATIRDGCNAAEEGALPRRGRRSR</sequence>
<protein>
    <recommendedName>
        <fullName evidence="5">SBP-type domain-containing protein</fullName>
    </recommendedName>
</protein>
<gene>
    <name evidence="6" type="ORF">MANT1106_LOCUS1590</name>
</gene>
<dbReference type="GO" id="GO:0003677">
    <property type="term" value="F:DNA binding"/>
    <property type="evidence" value="ECO:0007669"/>
    <property type="project" value="InterPro"/>
</dbReference>
<evidence type="ECO:0000256" key="3">
    <source>
        <dbReference type="ARBA" id="ARBA00022833"/>
    </source>
</evidence>
<dbReference type="SUPFAM" id="SSF103612">
    <property type="entry name" value="SBT domain"/>
    <property type="match status" value="1"/>
</dbReference>
<feature type="region of interest" description="Disordered" evidence="4">
    <location>
        <begin position="400"/>
        <end position="464"/>
    </location>
</feature>
<dbReference type="Gene3D" id="4.10.1100.10">
    <property type="entry name" value="Transcription factor, SBP-box domain"/>
    <property type="match status" value="1"/>
</dbReference>
<feature type="compositionally biased region" description="Polar residues" evidence="4">
    <location>
        <begin position="343"/>
        <end position="354"/>
    </location>
</feature>
<keyword evidence="3" id="KW-0862">Zinc</keyword>
<organism evidence="6">
    <name type="scientific">Mantoniella antarctica</name>
    <dbReference type="NCBI Taxonomy" id="81844"/>
    <lineage>
        <taxon>Eukaryota</taxon>
        <taxon>Viridiplantae</taxon>
        <taxon>Chlorophyta</taxon>
        <taxon>Mamiellophyceae</taxon>
        <taxon>Mamiellales</taxon>
        <taxon>Mamiellaceae</taxon>
        <taxon>Mantoniella</taxon>
    </lineage>
</organism>
<dbReference type="PANTHER" id="PTHR31251">
    <property type="entry name" value="SQUAMOSA PROMOTER-BINDING-LIKE PROTEIN 4"/>
    <property type="match status" value="1"/>
</dbReference>
<dbReference type="InterPro" id="IPR044817">
    <property type="entry name" value="SBP-like"/>
</dbReference>
<dbReference type="PANTHER" id="PTHR31251:SF169">
    <property type="entry name" value="SQUAMOSA PROMOTER-BINDING-LIKE PROTEIN 8"/>
    <property type="match status" value="1"/>
</dbReference>
<reference evidence="6" key="1">
    <citation type="submission" date="2021-01" db="EMBL/GenBank/DDBJ databases">
        <authorList>
            <person name="Corre E."/>
            <person name="Pelletier E."/>
            <person name="Niang G."/>
            <person name="Scheremetjew M."/>
            <person name="Finn R."/>
            <person name="Kale V."/>
            <person name="Holt S."/>
            <person name="Cochrane G."/>
            <person name="Meng A."/>
            <person name="Brown T."/>
            <person name="Cohen L."/>
        </authorList>
    </citation>
    <scope>NUCLEOTIDE SEQUENCE</scope>
    <source>
        <strain evidence="6">SL-175</strain>
    </source>
</reference>
<dbReference type="PROSITE" id="PS51141">
    <property type="entry name" value="ZF_SBP"/>
    <property type="match status" value="1"/>
</dbReference>
<name>A0A7S0X300_9CHLO</name>
<evidence type="ECO:0000259" key="5">
    <source>
        <dbReference type="PROSITE" id="PS51141"/>
    </source>
</evidence>
<dbReference type="GO" id="GO:0008270">
    <property type="term" value="F:zinc ion binding"/>
    <property type="evidence" value="ECO:0007669"/>
    <property type="project" value="UniProtKB-KW"/>
</dbReference>
<keyword evidence="1" id="KW-0479">Metal-binding</keyword>
<dbReference type="EMBL" id="HBFC01003015">
    <property type="protein sequence ID" value="CAD8698909.1"/>
    <property type="molecule type" value="Transcribed_RNA"/>
</dbReference>
<feature type="region of interest" description="Disordered" evidence="4">
    <location>
        <begin position="163"/>
        <end position="186"/>
    </location>
</feature>